<name>A0A7R9AKJ9_TIMSH</name>
<gene>
    <name evidence="2" type="ORF">TSIB3V08_LOCUS391</name>
</gene>
<dbReference type="EMBL" id="OC000091">
    <property type="protein sequence ID" value="CAD7256101.1"/>
    <property type="molecule type" value="Genomic_DNA"/>
</dbReference>
<reference evidence="2" key="1">
    <citation type="submission" date="2020-11" db="EMBL/GenBank/DDBJ databases">
        <authorList>
            <person name="Tran Van P."/>
        </authorList>
    </citation>
    <scope>NUCLEOTIDE SEQUENCE</scope>
</reference>
<accession>A0A7R9AKJ9</accession>
<feature type="region of interest" description="Disordered" evidence="1">
    <location>
        <begin position="1"/>
        <end position="20"/>
    </location>
</feature>
<evidence type="ECO:0000256" key="1">
    <source>
        <dbReference type="SAM" id="MobiDB-lite"/>
    </source>
</evidence>
<organism evidence="2">
    <name type="scientific">Timema shepardi</name>
    <name type="common">Walking stick</name>
    <dbReference type="NCBI Taxonomy" id="629360"/>
    <lineage>
        <taxon>Eukaryota</taxon>
        <taxon>Metazoa</taxon>
        <taxon>Ecdysozoa</taxon>
        <taxon>Arthropoda</taxon>
        <taxon>Hexapoda</taxon>
        <taxon>Insecta</taxon>
        <taxon>Pterygota</taxon>
        <taxon>Neoptera</taxon>
        <taxon>Polyneoptera</taxon>
        <taxon>Phasmatodea</taxon>
        <taxon>Timematodea</taxon>
        <taxon>Timematoidea</taxon>
        <taxon>Timematidae</taxon>
        <taxon>Timema</taxon>
    </lineage>
</organism>
<proteinExistence type="predicted"/>
<protein>
    <submittedName>
        <fullName evidence="2">Uncharacterized protein</fullName>
    </submittedName>
</protein>
<sequence length="300" mass="32991">MYSAKGVHLNTLHPHPKMYPLNDRSQAPPFTKYTLVKMWTAFLAKLWESWGGQWALGKAIGKKVNGATSHNTSKTSQYIATKRQPCPQKVRRIGGRKEVWGEKEGRSGDSADTSRLPYLFSLLRSDKYELPTSSPSCAQTHPGCQLFLPLALRRIRAANFFSLLLSDTSGLPTNSPSCTQTHPGCQLILPLALRHIRAANFFSLLRSDQSGLPTSSPSYAQTNPGCHFFSLLRSNQSGYRLVSLLLSDTSGLPTYFPLAPRHIRAANLISLLRSNISGLPSSFPSCSQTHPGCQLILPLG</sequence>
<dbReference type="AlphaFoldDB" id="A0A7R9AKJ9"/>
<evidence type="ECO:0000313" key="2">
    <source>
        <dbReference type="EMBL" id="CAD7256101.1"/>
    </source>
</evidence>